<dbReference type="RefSeq" id="WP_054402421.1">
    <property type="nucleotide sequence ID" value="NZ_LIUT01000001.1"/>
</dbReference>
<gene>
    <name evidence="2" type="ORF">AM231_09640</name>
</gene>
<proteinExistence type="predicted"/>
<sequence length="943" mass="102500">MRSKWRSRVAIVAAVIMMFASVEWAMPRTYADDNSTNVLVNGGFEISEEDGRLPGWQADEDATALAISESVYMEGQRSLQVERLLPTEGSGAVSDAYAVQPFGNVIMTANVLSEEGHGGKADLRFYDPDGKLVSVVSGLVGEPLGKWQSLRVAAAAPKNAAEVRVAFYFNGDQIGRYFVDSVALETQNSSPYLTNLGPQSSSLTLMTAAFGKDKEGRAAMFTVAQGDPAQFIVMDVASKEVKATHPLVALDGSNVSAAWAIVTASDGKVYIGSTPNGTLFQYDPTEDKLRAIGKPVPTDTVIWTLVAGEDGKVYGGTGYSQTLFEYDPVSDQTRILKSFKTSSKEAHIRSLAYDSDRQVIYVGGADVAKLYQYDLASGTSIALHPPEFNGMTSVYDLRYAGGKLFVRVDPGPVMFVYDPDSVSWIVNKNTAYNTRGFSPLSPDGKQVYYTYYETLPEGAQQWSLYSYDVNTGVYGSLGVDVKGAGVAFGYVQLDQTKYPGWTLVGLAGNSGRAFYYNLETGLIETPELPFPPQFVELFNIGKSTDGQMLSSGFISGGGMGIYSPTRNETKHYPQIGQVEGFGSLNGKMYFGVYPKATIFEYDPAKPWNRTNPSEPNNPLRLNQLGSDQDRPVAMLGVEEENLLYIGSYPIAGKTGGALTIYNPVTSKFDVKRDIIAGHSINSLLYNNGKLFMGTGAMTGGEGKLAIYDTASGRVELEQIPVPGKKAVTTLIWGPDGNIWGMALGALFIYDPDLQEVIYSDDMFPSADYAHSNPRLTVGTDGNVYGTIFTGYVADQTYTSKMFKIDAASKTLSILLESNAEKLAQDDFGNLYFKYGSELMKYSDPNLVVQIDKIQLMAAKSLQLHPGAEVDYSYEVFLEKGRMTKELSGASIEYISSRPDKAEIDPSGKIIAKHPGQAELSIRITLNGVIVESNKIKVKITGPF</sequence>
<evidence type="ECO:0008006" key="4">
    <source>
        <dbReference type="Google" id="ProtNLM"/>
    </source>
</evidence>
<dbReference type="Proteomes" id="UP000036932">
    <property type="component" value="Unassembled WGS sequence"/>
</dbReference>
<dbReference type="Gene3D" id="2.130.10.10">
    <property type="entry name" value="YVTN repeat-like/Quinoprotein amine dehydrogenase"/>
    <property type="match status" value="2"/>
</dbReference>
<dbReference type="OrthoDB" id="843723at2"/>
<dbReference type="Gene3D" id="2.60.120.260">
    <property type="entry name" value="Galactose-binding domain-like"/>
    <property type="match status" value="1"/>
</dbReference>
<evidence type="ECO:0000313" key="3">
    <source>
        <dbReference type="Proteomes" id="UP000036932"/>
    </source>
</evidence>
<dbReference type="AlphaFoldDB" id="A0A0M1P4R3"/>
<organism evidence="2 3">
    <name type="scientific">Paenibacillus solani</name>
    <dbReference type="NCBI Taxonomy" id="1705565"/>
    <lineage>
        <taxon>Bacteria</taxon>
        <taxon>Bacillati</taxon>
        <taxon>Bacillota</taxon>
        <taxon>Bacilli</taxon>
        <taxon>Bacillales</taxon>
        <taxon>Paenibacillaceae</taxon>
        <taxon>Paenibacillus</taxon>
    </lineage>
</organism>
<comment type="caution">
    <text evidence="2">The sequence shown here is derived from an EMBL/GenBank/DDBJ whole genome shotgun (WGS) entry which is preliminary data.</text>
</comment>
<reference evidence="3" key="1">
    <citation type="submission" date="2015-08" db="EMBL/GenBank/DDBJ databases">
        <title>Genome sequencing project for genomic taxonomy and phylogenomics of Bacillus-like bacteria.</title>
        <authorList>
            <person name="Liu B."/>
            <person name="Wang J."/>
            <person name="Zhu Y."/>
            <person name="Liu G."/>
            <person name="Chen Q."/>
            <person name="Chen Z."/>
            <person name="Lan J."/>
            <person name="Che J."/>
            <person name="Ge C."/>
            <person name="Shi H."/>
            <person name="Pan Z."/>
            <person name="Liu X."/>
        </authorList>
    </citation>
    <scope>NUCLEOTIDE SEQUENCE [LARGE SCALE GENOMIC DNA]</scope>
    <source>
        <strain evidence="3">FJAT-22460</strain>
    </source>
</reference>
<dbReference type="SUPFAM" id="SSF50998">
    <property type="entry name" value="Quinoprotein alcohol dehydrogenase-like"/>
    <property type="match status" value="1"/>
</dbReference>
<name>A0A0M1P4R3_9BACL</name>
<dbReference type="InterPro" id="IPR015943">
    <property type="entry name" value="WD40/YVTN_repeat-like_dom_sf"/>
</dbReference>
<feature type="signal peptide" evidence="1">
    <location>
        <begin position="1"/>
        <end position="25"/>
    </location>
</feature>
<dbReference type="InterPro" id="IPR011047">
    <property type="entry name" value="Quinoprotein_ADH-like_sf"/>
</dbReference>
<evidence type="ECO:0000256" key="1">
    <source>
        <dbReference type="SAM" id="SignalP"/>
    </source>
</evidence>
<accession>A0A0M1P4R3</accession>
<keyword evidence="3" id="KW-1185">Reference proteome</keyword>
<dbReference type="EMBL" id="LIUT01000001">
    <property type="protein sequence ID" value="KOR89377.1"/>
    <property type="molecule type" value="Genomic_DNA"/>
</dbReference>
<protein>
    <recommendedName>
        <fullName evidence="4">BIG2 domain-containing protein</fullName>
    </recommendedName>
</protein>
<dbReference type="PATRIC" id="fig|1705565.3.peg.3905"/>
<keyword evidence="1" id="KW-0732">Signal</keyword>
<evidence type="ECO:0000313" key="2">
    <source>
        <dbReference type="EMBL" id="KOR89377.1"/>
    </source>
</evidence>
<dbReference type="SUPFAM" id="SSF82171">
    <property type="entry name" value="DPP6 N-terminal domain-like"/>
    <property type="match status" value="1"/>
</dbReference>
<feature type="chain" id="PRO_5005620728" description="BIG2 domain-containing protein" evidence="1">
    <location>
        <begin position="26"/>
        <end position="943"/>
    </location>
</feature>